<dbReference type="Proteomes" id="UP000485058">
    <property type="component" value="Unassembled WGS sequence"/>
</dbReference>
<dbReference type="PROSITE" id="PS50800">
    <property type="entry name" value="SAP"/>
    <property type="match status" value="1"/>
</dbReference>
<sequence>MTASQVATASRRPKASDLNPGVVVAKVEGLARGGISRLTQELNMAELQCYLGTIGQSKQGRKLDLINRVAQHLGLASAVPLLPEAPAVQT</sequence>
<keyword evidence="3" id="KW-1185">Reference proteome</keyword>
<organism evidence="2 3">
    <name type="scientific">Haematococcus lacustris</name>
    <name type="common">Green alga</name>
    <name type="synonym">Haematococcus pluvialis</name>
    <dbReference type="NCBI Taxonomy" id="44745"/>
    <lineage>
        <taxon>Eukaryota</taxon>
        <taxon>Viridiplantae</taxon>
        <taxon>Chlorophyta</taxon>
        <taxon>core chlorophytes</taxon>
        <taxon>Chlorophyceae</taxon>
        <taxon>CS clade</taxon>
        <taxon>Chlamydomonadales</taxon>
        <taxon>Haematococcaceae</taxon>
        <taxon>Haematococcus</taxon>
    </lineage>
</organism>
<evidence type="ECO:0000313" key="2">
    <source>
        <dbReference type="EMBL" id="GFH21712.1"/>
    </source>
</evidence>
<dbReference type="AlphaFoldDB" id="A0A699ZZP7"/>
<feature type="domain" description="SAP" evidence="1">
    <location>
        <begin position="39"/>
        <end position="73"/>
    </location>
</feature>
<evidence type="ECO:0000259" key="1">
    <source>
        <dbReference type="PROSITE" id="PS50800"/>
    </source>
</evidence>
<feature type="non-terminal residue" evidence="2">
    <location>
        <position position="1"/>
    </location>
</feature>
<dbReference type="Gene3D" id="1.10.720.30">
    <property type="entry name" value="SAP domain"/>
    <property type="match status" value="1"/>
</dbReference>
<proteinExistence type="predicted"/>
<dbReference type="EMBL" id="BLLF01001888">
    <property type="protein sequence ID" value="GFH21712.1"/>
    <property type="molecule type" value="Genomic_DNA"/>
</dbReference>
<reference evidence="2 3" key="1">
    <citation type="submission" date="2020-02" db="EMBL/GenBank/DDBJ databases">
        <title>Draft genome sequence of Haematococcus lacustris strain NIES-144.</title>
        <authorList>
            <person name="Morimoto D."/>
            <person name="Nakagawa S."/>
            <person name="Yoshida T."/>
            <person name="Sawayama S."/>
        </authorList>
    </citation>
    <scope>NUCLEOTIDE SEQUENCE [LARGE SCALE GENOMIC DNA]</scope>
    <source>
        <strain evidence="2 3">NIES-144</strain>
    </source>
</reference>
<evidence type="ECO:0000313" key="3">
    <source>
        <dbReference type="Proteomes" id="UP000485058"/>
    </source>
</evidence>
<dbReference type="SUPFAM" id="SSF68906">
    <property type="entry name" value="SAP domain"/>
    <property type="match status" value="1"/>
</dbReference>
<gene>
    <name evidence="2" type="ORF">HaLaN_19070</name>
</gene>
<feature type="non-terminal residue" evidence="2">
    <location>
        <position position="90"/>
    </location>
</feature>
<accession>A0A699ZZP7</accession>
<comment type="caution">
    <text evidence="2">The sequence shown here is derived from an EMBL/GenBank/DDBJ whole genome shotgun (WGS) entry which is preliminary data.</text>
</comment>
<dbReference type="InterPro" id="IPR036361">
    <property type="entry name" value="SAP_dom_sf"/>
</dbReference>
<protein>
    <recommendedName>
        <fullName evidence="1">SAP domain-containing protein</fullName>
    </recommendedName>
</protein>
<name>A0A699ZZP7_HAELA</name>
<dbReference type="InterPro" id="IPR003034">
    <property type="entry name" value="SAP_dom"/>
</dbReference>